<name>A0A9P7JZ67_9AGAM</name>
<dbReference type="Proteomes" id="UP000823399">
    <property type="component" value="Unassembled WGS sequence"/>
</dbReference>
<organism evidence="1 2">
    <name type="scientific">Suillus discolor</name>
    <dbReference type="NCBI Taxonomy" id="1912936"/>
    <lineage>
        <taxon>Eukaryota</taxon>
        <taxon>Fungi</taxon>
        <taxon>Dikarya</taxon>
        <taxon>Basidiomycota</taxon>
        <taxon>Agaricomycotina</taxon>
        <taxon>Agaricomycetes</taxon>
        <taxon>Agaricomycetidae</taxon>
        <taxon>Boletales</taxon>
        <taxon>Suillineae</taxon>
        <taxon>Suillaceae</taxon>
        <taxon>Suillus</taxon>
    </lineage>
</organism>
<evidence type="ECO:0000313" key="1">
    <source>
        <dbReference type="EMBL" id="KAG2117351.1"/>
    </source>
</evidence>
<sequence>MTSHPRTSKPRLPEAYTDGQLIFLRSHVGDFETRTCWRVALDRADEFLVRFGTLEDLILIRCIDGEVSKYAIGTRIPQAGRTRSK</sequence>
<dbReference type="GeneID" id="64691410"/>
<accession>A0A9P7JZ67</accession>
<gene>
    <name evidence="1" type="ORF">F5147DRAFT_308964</name>
</gene>
<dbReference type="OrthoDB" id="4980495at2759"/>
<reference evidence="1" key="1">
    <citation type="journal article" date="2020" name="New Phytol.">
        <title>Comparative genomics reveals dynamic genome evolution in host specialist ectomycorrhizal fungi.</title>
        <authorList>
            <person name="Lofgren L.A."/>
            <person name="Nguyen N.H."/>
            <person name="Vilgalys R."/>
            <person name="Ruytinx J."/>
            <person name="Liao H.L."/>
            <person name="Branco S."/>
            <person name="Kuo A."/>
            <person name="LaButti K."/>
            <person name="Lipzen A."/>
            <person name="Andreopoulos W."/>
            <person name="Pangilinan J."/>
            <person name="Riley R."/>
            <person name="Hundley H."/>
            <person name="Na H."/>
            <person name="Barry K."/>
            <person name="Grigoriev I.V."/>
            <person name="Stajich J.E."/>
            <person name="Kennedy P.G."/>
        </authorList>
    </citation>
    <scope>NUCLEOTIDE SEQUENCE</scope>
    <source>
        <strain evidence="1">FC423</strain>
    </source>
</reference>
<dbReference type="AlphaFoldDB" id="A0A9P7JZ67"/>
<keyword evidence="2" id="KW-1185">Reference proteome</keyword>
<comment type="caution">
    <text evidence="1">The sequence shown here is derived from an EMBL/GenBank/DDBJ whole genome shotgun (WGS) entry which is preliminary data.</text>
</comment>
<protein>
    <submittedName>
        <fullName evidence="1">Uncharacterized protein</fullName>
    </submittedName>
</protein>
<dbReference type="RefSeq" id="XP_041298240.1">
    <property type="nucleotide sequence ID" value="XM_041429151.1"/>
</dbReference>
<proteinExistence type="predicted"/>
<dbReference type="EMBL" id="JABBWM010000005">
    <property type="protein sequence ID" value="KAG2117351.1"/>
    <property type="molecule type" value="Genomic_DNA"/>
</dbReference>
<evidence type="ECO:0000313" key="2">
    <source>
        <dbReference type="Proteomes" id="UP000823399"/>
    </source>
</evidence>